<feature type="chain" id="PRO_5017937536" evidence="1">
    <location>
        <begin position="25"/>
        <end position="339"/>
    </location>
</feature>
<protein>
    <submittedName>
        <fullName evidence="2">Uncharacterized protein</fullName>
    </submittedName>
</protein>
<organism evidence="2 3">
    <name type="scientific">Parabacteroides distasonis</name>
    <dbReference type="NCBI Taxonomy" id="823"/>
    <lineage>
        <taxon>Bacteria</taxon>
        <taxon>Pseudomonadati</taxon>
        <taxon>Bacteroidota</taxon>
        <taxon>Bacteroidia</taxon>
        <taxon>Bacteroidales</taxon>
        <taxon>Tannerellaceae</taxon>
        <taxon>Parabacteroides</taxon>
    </lineage>
</organism>
<keyword evidence="1" id="KW-0732">Signal</keyword>
<name>A0A3L7ZT60_PARDI</name>
<evidence type="ECO:0000313" key="2">
    <source>
        <dbReference type="EMBL" id="RLT74461.1"/>
    </source>
</evidence>
<accession>A0A3L7ZT60</accession>
<evidence type="ECO:0000256" key="1">
    <source>
        <dbReference type="SAM" id="SignalP"/>
    </source>
</evidence>
<feature type="signal peptide" evidence="1">
    <location>
        <begin position="1"/>
        <end position="24"/>
    </location>
</feature>
<dbReference type="RefSeq" id="WP_121735254.1">
    <property type="nucleotide sequence ID" value="NZ_QXXG01000018.1"/>
</dbReference>
<evidence type="ECO:0000313" key="3">
    <source>
        <dbReference type="Proteomes" id="UP000278164"/>
    </source>
</evidence>
<dbReference type="EMBL" id="RAYI01000007">
    <property type="protein sequence ID" value="RLT74461.1"/>
    <property type="molecule type" value="Genomic_DNA"/>
</dbReference>
<dbReference type="Proteomes" id="UP000278164">
    <property type="component" value="Unassembled WGS sequence"/>
</dbReference>
<sequence length="339" mass="37921">MKTKFIISLITALLFNALTSEAFASCLEVSHGAMFAVQTGLSLIPLNLSGCLAEGLNREIWIPEIIEKFYPSDSFLTHSKSLDAWVDNNKLNLQEAGVDPEVYIDNELYPIPIVTRTDIPHEIMLKRFDTENTVHINAIEIEESAEKRQSVTEGHRNSLRQKFARLAAFNWAPAGNGDFTPVKAATGAKNARGYKAMTYEMVMDMELAFDELEVPTEGRILILNPLHAMDLRMQDLNMYKAFYNENKLFSFTVVRSSLTPRYNGTTGQKAPWNAAVAATDAPSSLFYYKEAVARARGTVDMYYRLNDPEYRGDVVGFNMRGVATPVTGKYLGAIYSPKA</sequence>
<proteinExistence type="predicted"/>
<comment type="caution">
    <text evidence="2">The sequence shown here is derived from an EMBL/GenBank/DDBJ whole genome shotgun (WGS) entry which is preliminary data.</text>
</comment>
<dbReference type="OrthoDB" id="1228719at2"/>
<dbReference type="AlphaFoldDB" id="A0A3L7ZT60"/>
<gene>
    <name evidence="2" type="ORF">D7V78_04950</name>
</gene>
<reference evidence="2 3" key="1">
    <citation type="submission" date="2018-09" db="EMBL/GenBank/DDBJ databases">
        <title>Murine metabolic-syndrome-specific gut microbial biobank.</title>
        <authorList>
            <person name="Liu C."/>
        </authorList>
    </citation>
    <scope>NUCLEOTIDE SEQUENCE [LARGE SCALE GENOMIC DNA]</scope>
    <source>
        <strain evidence="2 3">8-P5</strain>
    </source>
</reference>